<dbReference type="AlphaFoldDB" id="A0A9P4V7Q7"/>
<keyword evidence="4" id="KW-1185">Reference proteome</keyword>
<feature type="region of interest" description="Disordered" evidence="2">
    <location>
        <begin position="195"/>
        <end position="231"/>
    </location>
</feature>
<feature type="compositionally biased region" description="Polar residues" evidence="2">
    <location>
        <begin position="240"/>
        <end position="250"/>
    </location>
</feature>
<dbReference type="InterPro" id="IPR018618">
    <property type="entry name" value="GID4/10-like"/>
</dbReference>
<feature type="region of interest" description="Disordered" evidence="2">
    <location>
        <begin position="55"/>
        <end position="89"/>
    </location>
</feature>
<sequence>MPPANSRATSPPAAHQDPGPRAATPPSYLSALRELERPVNRHVLNLAATLMARGDDEGRAERAERTERTERARERLRNLQQRQDDVDQRDRLRRVMNRLSRIHDTPAYGDRVPNQNSLYDWSPANEADDEDELDQILAELRREQPNTHPEVLRVLGRSQLDSERESRVRAHSSNQPSQPADGSLRSAALLRSVRRHPRFSAHSRDSMQRYNATRDAATRPTHESRDGHSSTEIARQAAIQQLANQRSSQSLERDRERDMLARVEPIRRSYLDRTSPPVSGVLEHTIRYLSRIRYSNTRIDSLNCAMDANFLSSDFFTEDSSDFVLDTSTLPPPAESSWLAPGAVLSGCQHATSVTSTVTTAASGASTTLYRFRNSEAMSSTVFDPSRPWLSHQAYESPSRRSLHSSGPEVVTSHTPQQDRWPVKVTIHAVDYTKMSLAATMEAYNVPSHPHTHQSVLSNAIDGNTHPFTRTSSITTYLEGEILDFNHHTLLTESFKSSSSTDATYWSKLPPFQNFTDEELKKRLTSKRWLTEELNRDWILMRWKERCFVKSLNRSTGDPVQAVSFQTANPRLSSRDTAHDSFISTTSSRENYPSYHWAAGAQQEEGQFDDSGCGLTISGFYYVCLRRSDGKLEGLYYDPQSSPYQCLKLDSVNGGMFPAWQFR</sequence>
<evidence type="ECO:0000256" key="1">
    <source>
        <dbReference type="ARBA" id="ARBA00061469"/>
    </source>
</evidence>
<feature type="region of interest" description="Disordered" evidence="2">
    <location>
        <begin position="240"/>
        <end position="259"/>
    </location>
</feature>
<dbReference type="GO" id="GO:0043161">
    <property type="term" value="P:proteasome-mediated ubiquitin-dependent protein catabolic process"/>
    <property type="evidence" value="ECO:0007669"/>
    <property type="project" value="TreeGrafter"/>
</dbReference>
<dbReference type="PANTHER" id="PTHR14534">
    <property type="entry name" value="VACUOLAR IMPORT AND DEGRADATION PROTEIN 24"/>
    <property type="match status" value="1"/>
</dbReference>
<dbReference type="GO" id="GO:0005773">
    <property type="term" value="C:vacuole"/>
    <property type="evidence" value="ECO:0007669"/>
    <property type="project" value="GOC"/>
</dbReference>
<dbReference type="EMBL" id="ML996107">
    <property type="protein sequence ID" value="KAF2738690.1"/>
    <property type="molecule type" value="Genomic_DNA"/>
</dbReference>
<feature type="compositionally biased region" description="Polar residues" evidence="2">
    <location>
        <begin position="171"/>
        <end position="180"/>
    </location>
</feature>
<feature type="region of interest" description="Disordered" evidence="2">
    <location>
        <begin position="104"/>
        <end position="183"/>
    </location>
</feature>
<evidence type="ECO:0000256" key="2">
    <source>
        <dbReference type="SAM" id="MobiDB-lite"/>
    </source>
</evidence>
<protein>
    <recommendedName>
        <fullName evidence="5">Vacuolar import and degradation protein-domain-containing protein</fullName>
    </recommendedName>
</protein>
<dbReference type="Pfam" id="PF09783">
    <property type="entry name" value="Vac_ImportDeg"/>
    <property type="match status" value="2"/>
</dbReference>
<accession>A0A9P4V7Q7</accession>
<evidence type="ECO:0008006" key="5">
    <source>
        <dbReference type="Google" id="ProtNLM"/>
    </source>
</evidence>
<dbReference type="GO" id="GO:0007039">
    <property type="term" value="P:protein catabolic process in the vacuole"/>
    <property type="evidence" value="ECO:0007669"/>
    <property type="project" value="TreeGrafter"/>
</dbReference>
<dbReference type="GO" id="GO:0006623">
    <property type="term" value="P:protein targeting to vacuole"/>
    <property type="evidence" value="ECO:0007669"/>
    <property type="project" value="TreeGrafter"/>
</dbReference>
<evidence type="ECO:0000313" key="4">
    <source>
        <dbReference type="Proteomes" id="UP000799444"/>
    </source>
</evidence>
<dbReference type="GO" id="GO:0045721">
    <property type="term" value="P:negative regulation of gluconeogenesis"/>
    <property type="evidence" value="ECO:0007669"/>
    <property type="project" value="TreeGrafter"/>
</dbReference>
<dbReference type="GO" id="GO:0034657">
    <property type="term" value="C:GID complex"/>
    <property type="evidence" value="ECO:0007669"/>
    <property type="project" value="TreeGrafter"/>
</dbReference>
<feature type="compositionally biased region" description="Basic and acidic residues" evidence="2">
    <location>
        <begin position="216"/>
        <end position="229"/>
    </location>
</feature>
<comment type="similarity">
    <text evidence="1">Belongs to the GID4/VID24 family.</text>
</comment>
<proteinExistence type="inferred from homology"/>
<comment type="caution">
    <text evidence="3">The sequence shown here is derived from an EMBL/GenBank/DDBJ whole genome shotgun (WGS) entry which is preliminary data.</text>
</comment>
<dbReference type="Proteomes" id="UP000799444">
    <property type="component" value="Unassembled WGS sequence"/>
</dbReference>
<evidence type="ECO:0000313" key="3">
    <source>
        <dbReference type="EMBL" id="KAF2738690.1"/>
    </source>
</evidence>
<dbReference type="OrthoDB" id="62at2759"/>
<dbReference type="PANTHER" id="PTHR14534:SF3">
    <property type="entry name" value="GID COMPLEX SUBUNIT 4 HOMOLOG"/>
    <property type="match status" value="1"/>
</dbReference>
<feature type="region of interest" description="Disordered" evidence="2">
    <location>
        <begin position="394"/>
        <end position="417"/>
    </location>
</feature>
<gene>
    <name evidence="3" type="ORF">EJ04DRAFT_573545</name>
</gene>
<name>A0A9P4V7Q7_9PLEO</name>
<feature type="region of interest" description="Disordered" evidence="2">
    <location>
        <begin position="1"/>
        <end position="26"/>
    </location>
</feature>
<reference evidence="3" key="1">
    <citation type="journal article" date="2020" name="Stud. Mycol.">
        <title>101 Dothideomycetes genomes: a test case for predicting lifestyles and emergence of pathogens.</title>
        <authorList>
            <person name="Haridas S."/>
            <person name="Albert R."/>
            <person name="Binder M."/>
            <person name="Bloem J."/>
            <person name="Labutti K."/>
            <person name="Salamov A."/>
            <person name="Andreopoulos B."/>
            <person name="Baker S."/>
            <person name="Barry K."/>
            <person name="Bills G."/>
            <person name="Bluhm B."/>
            <person name="Cannon C."/>
            <person name="Castanera R."/>
            <person name="Culley D."/>
            <person name="Daum C."/>
            <person name="Ezra D."/>
            <person name="Gonzalez J."/>
            <person name="Henrissat B."/>
            <person name="Kuo A."/>
            <person name="Liang C."/>
            <person name="Lipzen A."/>
            <person name="Lutzoni F."/>
            <person name="Magnuson J."/>
            <person name="Mondo S."/>
            <person name="Nolan M."/>
            <person name="Ohm R."/>
            <person name="Pangilinan J."/>
            <person name="Park H.-J."/>
            <person name="Ramirez L."/>
            <person name="Alfaro M."/>
            <person name="Sun H."/>
            <person name="Tritt A."/>
            <person name="Yoshinaga Y."/>
            <person name="Zwiers L.-H."/>
            <person name="Turgeon B."/>
            <person name="Goodwin S."/>
            <person name="Spatafora J."/>
            <person name="Crous P."/>
            <person name="Grigoriev I."/>
        </authorList>
    </citation>
    <scope>NUCLEOTIDE SEQUENCE</scope>
    <source>
        <strain evidence="3">CBS 125425</strain>
    </source>
</reference>
<organism evidence="3 4">
    <name type="scientific">Polyplosphaeria fusca</name>
    <dbReference type="NCBI Taxonomy" id="682080"/>
    <lineage>
        <taxon>Eukaryota</taxon>
        <taxon>Fungi</taxon>
        <taxon>Dikarya</taxon>
        <taxon>Ascomycota</taxon>
        <taxon>Pezizomycotina</taxon>
        <taxon>Dothideomycetes</taxon>
        <taxon>Pleosporomycetidae</taxon>
        <taxon>Pleosporales</taxon>
        <taxon>Tetraplosphaeriaceae</taxon>
        <taxon>Polyplosphaeria</taxon>
    </lineage>
</organism>